<dbReference type="CDD" id="cd01949">
    <property type="entry name" value="GGDEF"/>
    <property type="match status" value="1"/>
</dbReference>
<comment type="caution">
    <text evidence="3">The sequence shown here is derived from an EMBL/GenBank/DDBJ whole genome shotgun (WGS) entry which is preliminary data.</text>
</comment>
<dbReference type="EMBL" id="BONC01000016">
    <property type="protein sequence ID" value="GIF56639.1"/>
    <property type="molecule type" value="Genomic_DNA"/>
</dbReference>
<dbReference type="PROSITE" id="PS50887">
    <property type="entry name" value="GGDEF"/>
    <property type="match status" value="1"/>
</dbReference>
<feature type="domain" description="GGDEF" evidence="2">
    <location>
        <begin position="67"/>
        <end position="204"/>
    </location>
</feature>
<dbReference type="InterPro" id="IPR052155">
    <property type="entry name" value="Biofilm_reg_signaling"/>
</dbReference>
<organism evidence="3 4">
    <name type="scientific">Asanoa iriomotensis</name>
    <dbReference type="NCBI Taxonomy" id="234613"/>
    <lineage>
        <taxon>Bacteria</taxon>
        <taxon>Bacillati</taxon>
        <taxon>Actinomycetota</taxon>
        <taxon>Actinomycetes</taxon>
        <taxon>Micromonosporales</taxon>
        <taxon>Micromonosporaceae</taxon>
        <taxon>Asanoa</taxon>
    </lineage>
</organism>
<dbReference type="PANTHER" id="PTHR44757">
    <property type="entry name" value="DIGUANYLATE CYCLASE DGCP"/>
    <property type="match status" value="1"/>
</dbReference>
<evidence type="ECO:0000259" key="2">
    <source>
        <dbReference type="PROSITE" id="PS50887"/>
    </source>
</evidence>
<evidence type="ECO:0000256" key="1">
    <source>
        <dbReference type="SAM" id="MobiDB-lite"/>
    </source>
</evidence>
<protein>
    <recommendedName>
        <fullName evidence="2">GGDEF domain-containing protein</fullName>
    </recommendedName>
</protein>
<dbReference type="RefSeq" id="WP_203702520.1">
    <property type="nucleotide sequence ID" value="NZ_BAAALU010000001.1"/>
</dbReference>
<dbReference type="Gene3D" id="3.30.70.270">
    <property type="match status" value="1"/>
</dbReference>
<evidence type="ECO:0000313" key="4">
    <source>
        <dbReference type="Proteomes" id="UP000624325"/>
    </source>
</evidence>
<sequence length="231" mass="24878">MFLLLALIASGLIGFATGLLIRQRAIRRAHAHVLDMVGMILRDRLTGLLNRDGLLIEADAATLDPTMPMILLLLDIDDFKAVNDTYGHEAGDHLLVTVARRIKATAAGYDGTAARLSGDEYAALLPANGRNPSQIADVFVTRVAEPAYVHGPDGIPVQIIPTVSVGVTVAQPDEAFEAVAMRNADTAMYHAKRGGGDRHRAYEPGMAMPRPAGRRGPRARDERSRPGEVTR</sequence>
<gene>
    <name evidence="3" type="ORF">Air01nite_27340</name>
</gene>
<dbReference type="InterPro" id="IPR029787">
    <property type="entry name" value="Nucleotide_cyclase"/>
</dbReference>
<accession>A0ABQ4C1K5</accession>
<reference evidence="3 4" key="1">
    <citation type="submission" date="2021-01" db="EMBL/GenBank/DDBJ databases">
        <title>Whole genome shotgun sequence of Asanoa iriomotensis NBRC 100142.</title>
        <authorList>
            <person name="Komaki H."/>
            <person name="Tamura T."/>
        </authorList>
    </citation>
    <scope>NUCLEOTIDE SEQUENCE [LARGE SCALE GENOMIC DNA]</scope>
    <source>
        <strain evidence="3 4">NBRC 100142</strain>
    </source>
</reference>
<feature type="region of interest" description="Disordered" evidence="1">
    <location>
        <begin position="192"/>
        <end position="231"/>
    </location>
</feature>
<evidence type="ECO:0000313" key="3">
    <source>
        <dbReference type="EMBL" id="GIF56639.1"/>
    </source>
</evidence>
<dbReference type="SMART" id="SM00267">
    <property type="entry name" value="GGDEF"/>
    <property type="match status" value="1"/>
</dbReference>
<feature type="compositionally biased region" description="Basic and acidic residues" evidence="1">
    <location>
        <begin position="218"/>
        <end position="231"/>
    </location>
</feature>
<dbReference type="Proteomes" id="UP000624325">
    <property type="component" value="Unassembled WGS sequence"/>
</dbReference>
<proteinExistence type="predicted"/>
<dbReference type="InterPro" id="IPR043128">
    <property type="entry name" value="Rev_trsase/Diguanyl_cyclase"/>
</dbReference>
<dbReference type="SUPFAM" id="SSF55073">
    <property type="entry name" value="Nucleotide cyclase"/>
    <property type="match status" value="1"/>
</dbReference>
<dbReference type="NCBIfam" id="TIGR00254">
    <property type="entry name" value="GGDEF"/>
    <property type="match status" value="1"/>
</dbReference>
<dbReference type="InterPro" id="IPR000160">
    <property type="entry name" value="GGDEF_dom"/>
</dbReference>
<name>A0ABQ4C1K5_9ACTN</name>
<keyword evidence="4" id="KW-1185">Reference proteome</keyword>
<dbReference type="Pfam" id="PF00990">
    <property type="entry name" value="GGDEF"/>
    <property type="match status" value="1"/>
</dbReference>
<dbReference type="PANTHER" id="PTHR44757:SF2">
    <property type="entry name" value="BIOFILM ARCHITECTURE MAINTENANCE PROTEIN MBAA"/>
    <property type="match status" value="1"/>
</dbReference>